<sequence>MNTRKILLKLGATCEGFEWAADKPLREAWETCHRGDWMLWAAEKVSVDRQLLVAAACDCAELALPYVPSGEDRPRIAIETARKWIRGEATLEEVQAASYASSDASFASDASYTASDAADAASSASSSASSACSACSSASYASDAASSASARETTHRQCADIVRKHIPWDIVAAKLEKRVLV</sequence>
<protein>
    <recommendedName>
        <fullName evidence="1">Imm-5-like domain-containing protein</fullName>
    </recommendedName>
</protein>
<dbReference type="InterPro" id="IPR048667">
    <property type="entry name" value="Imm5-like"/>
</dbReference>
<accession>A0A0F9LFX8</accession>
<evidence type="ECO:0000313" key="2">
    <source>
        <dbReference type="EMBL" id="KKM93809.1"/>
    </source>
</evidence>
<name>A0A0F9LFX8_9ZZZZ</name>
<gene>
    <name evidence="2" type="ORF">LCGC14_1204740</name>
</gene>
<dbReference type="Pfam" id="PF21805">
    <property type="entry name" value="Imm5_like"/>
    <property type="match status" value="1"/>
</dbReference>
<evidence type="ECO:0000259" key="1">
    <source>
        <dbReference type="Pfam" id="PF21805"/>
    </source>
</evidence>
<dbReference type="EMBL" id="LAZR01006220">
    <property type="protein sequence ID" value="KKM93809.1"/>
    <property type="molecule type" value="Genomic_DNA"/>
</dbReference>
<reference evidence="2" key="1">
    <citation type="journal article" date="2015" name="Nature">
        <title>Complex archaea that bridge the gap between prokaryotes and eukaryotes.</title>
        <authorList>
            <person name="Spang A."/>
            <person name="Saw J.H."/>
            <person name="Jorgensen S.L."/>
            <person name="Zaremba-Niedzwiedzka K."/>
            <person name="Martijn J."/>
            <person name="Lind A.E."/>
            <person name="van Eijk R."/>
            <person name="Schleper C."/>
            <person name="Guy L."/>
            <person name="Ettema T.J."/>
        </authorList>
    </citation>
    <scope>NUCLEOTIDE SEQUENCE</scope>
</reference>
<proteinExistence type="predicted"/>
<organism evidence="2">
    <name type="scientific">marine sediment metagenome</name>
    <dbReference type="NCBI Taxonomy" id="412755"/>
    <lineage>
        <taxon>unclassified sequences</taxon>
        <taxon>metagenomes</taxon>
        <taxon>ecological metagenomes</taxon>
    </lineage>
</organism>
<comment type="caution">
    <text evidence="2">The sequence shown here is derived from an EMBL/GenBank/DDBJ whole genome shotgun (WGS) entry which is preliminary data.</text>
</comment>
<dbReference type="AlphaFoldDB" id="A0A0F9LFX8"/>
<feature type="domain" description="Imm-5-like" evidence="1">
    <location>
        <begin position="48"/>
        <end position="154"/>
    </location>
</feature>